<evidence type="ECO:0000259" key="2">
    <source>
        <dbReference type="Pfam" id="PF13240"/>
    </source>
</evidence>
<keyword evidence="1" id="KW-0812">Transmembrane</keyword>
<dbReference type="Proteomes" id="UP000807825">
    <property type="component" value="Unassembled WGS sequence"/>
</dbReference>
<name>A0A9D6UXK1_9BACT</name>
<accession>A0A9D6UXK1</accession>
<dbReference type="Pfam" id="PF13240">
    <property type="entry name" value="Zn_Ribbon_1"/>
    <property type="match status" value="1"/>
</dbReference>
<comment type="caution">
    <text evidence="3">The sequence shown here is derived from an EMBL/GenBank/DDBJ whole genome shotgun (WGS) entry which is preliminary data.</text>
</comment>
<evidence type="ECO:0000313" key="4">
    <source>
        <dbReference type="Proteomes" id="UP000807825"/>
    </source>
</evidence>
<dbReference type="EMBL" id="JACRDE010000056">
    <property type="protein sequence ID" value="MBI5248270.1"/>
    <property type="molecule type" value="Genomic_DNA"/>
</dbReference>
<keyword evidence="1" id="KW-0472">Membrane</keyword>
<organism evidence="3 4">
    <name type="scientific">Desulfomonile tiedjei</name>
    <dbReference type="NCBI Taxonomy" id="2358"/>
    <lineage>
        <taxon>Bacteria</taxon>
        <taxon>Pseudomonadati</taxon>
        <taxon>Thermodesulfobacteriota</taxon>
        <taxon>Desulfomonilia</taxon>
        <taxon>Desulfomonilales</taxon>
        <taxon>Desulfomonilaceae</taxon>
        <taxon>Desulfomonile</taxon>
    </lineage>
</organism>
<dbReference type="InterPro" id="IPR026870">
    <property type="entry name" value="Zinc_ribbon_dom"/>
</dbReference>
<evidence type="ECO:0000256" key="1">
    <source>
        <dbReference type="SAM" id="Phobius"/>
    </source>
</evidence>
<protein>
    <submittedName>
        <fullName evidence="3">Zinc-ribbon domain-containing protein</fullName>
    </submittedName>
</protein>
<evidence type="ECO:0000313" key="3">
    <source>
        <dbReference type="EMBL" id="MBI5248270.1"/>
    </source>
</evidence>
<sequence>MRRLSGDRADGSSFCPQCGAQVSKKMLTCPECGHVIPGQDRWAEAEPKTGLLQRLSPKTIGCILAFPVAVVLFFFFKNIIVPMAETVGDKRAQAVRKEIPKGKTPMEAAKDMAKELSTRTISAEVTRYIEDEILTSAKVDFSSFTVGPKWEQLTAQERELFVREISLAMEGSNLKKDFRLVSPSGHTIAKVVDGTAIWKDGTDLVLPHSPRPTEET</sequence>
<reference evidence="3" key="1">
    <citation type="submission" date="2020-07" db="EMBL/GenBank/DDBJ databases">
        <title>Huge and variable diversity of episymbiotic CPR bacteria and DPANN archaea in groundwater ecosystems.</title>
        <authorList>
            <person name="He C.Y."/>
            <person name="Keren R."/>
            <person name="Whittaker M."/>
            <person name="Farag I.F."/>
            <person name="Doudna J."/>
            <person name="Cate J.H.D."/>
            <person name="Banfield J.F."/>
        </authorList>
    </citation>
    <scope>NUCLEOTIDE SEQUENCE</scope>
    <source>
        <strain evidence="3">NC_groundwater_1664_Pr3_B-0.1um_52_9</strain>
    </source>
</reference>
<dbReference type="AlphaFoldDB" id="A0A9D6UXK1"/>
<feature type="domain" description="Zinc-ribbon" evidence="2">
    <location>
        <begin position="14"/>
        <end position="34"/>
    </location>
</feature>
<keyword evidence="1" id="KW-1133">Transmembrane helix</keyword>
<proteinExistence type="predicted"/>
<gene>
    <name evidence="3" type="ORF">HY912_02135</name>
</gene>
<feature type="transmembrane region" description="Helical" evidence="1">
    <location>
        <begin position="59"/>
        <end position="76"/>
    </location>
</feature>
<feature type="non-terminal residue" evidence="3">
    <location>
        <position position="216"/>
    </location>
</feature>